<dbReference type="EMBL" id="UXSR01000399">
    <property type="protein sequence ID" value="VDD76443.1"/>
    <property type="molecule type" value="Genomic_DNA"/>
</dbReference>
<evidence type="ECO:0000313" key="3">
    <source>
        <dbReference type="WBParaSite" id="MCOS_0000244501-mRNA-1"/>
    </source>
</evidence>
<dbReference type="AlphaFoldDB" id="A0A0R3U6N1"/>
<dbReference type="PANTHER" id="PTHR31691">
    <property type="entry name" value="ROTATIN"/>
    <property type="match status" value="1"/>
</dbReference>
<gene>
    <name evidence="1" type="ORF">MCOS_LOCUS2446</name>
</gene>
<reference evidence="1 2" key="2">
    <citation type="submission" date="2018-10" db="EMBL/GenBank/DDBJ databases">
        <authorList>
            <consortium name="Pathogen Informatics"/>
        </authorList>
    </citation>
    <scope>NUCLEOTIDE SEQUENCE [LARGE SCALE GENOMIC DNA]</scope>
</reference>
<accession>A0A0R3U6N1</accession>
<dbReference type="STRING" id="53468.A0A0R3U6N1"/>
<organism evidence="3">
    <name type="scientific">Mesocestoides corti</name>
    <name type="common">Flatworm</name>
    <dbReference type="NCBI Taxonomy" id="53468"/>
    <lineage>
        <taxon>Eukaryota</taxon>
        <taxon>Metazoa</taxon>
        <taxon>Spiralia</taxon>
        <taxon>Lophotrochozoa</taxon>
        <taxon>Platyhelminthes</taxon>
        <taxon>Cestoda</taxon>
        <taxon>Eucestoda</taxon>
        <taxon>Cyclophyllidea</taxon>
        <taxon>Mesocestoididae</taxon>
        <taxon>Mesocestoides</taxon>
    </lineage>
</organism>
<name>A0A0R3U6N1_MESCO</name>
<dbReference type="Proteomes" id="UP000267029">
    <property type="component" value="Unassembled WGS sequence"/>
</dbReference>
<dbReference type="InterPro" id="IPR030791">
    <property type="entry name" value="Rotatin"/>
</dbReference>
<dbReference type="WBParaSite" id="MCOS_0000244501-mRNA-1">
    <property type="protein sequence ID" value="MCOS_0000244501-mRNA-1"/>
    <property type="gene ID" value="MCOS_0000244501"/>
</dbReference>
<dbReference type="Gene3D" id="1.25.10.10">
    <property type="entry name" value="Leucine-rich Repeat Variant"/>
    <property type="match status" value="1"/>
</dbReference>
<reference evidence="3" key="1">
    <citation type="submission" date="2017-02" db="UniProtKB">
        <authorList>
            <consortium name="WormBaseParasite"/>
        </authorList>
    </citation>
    <scope>IDENTIFICATION</scope>
</reference>
<dbReference type="GO" id="GO:0010457">
    <property type="term" value="P:centriole-centriole cohesion"/>
    <property type="evidence" value="ECO:0007669"/>
    <property type="project" value="TreeGrafter"/>
</dbReference>
<dbReference type="GO" id="GO:0005814">
    <property type="term" value="C:centriole"/>
    <property type="evidence" value="ECO:0007669"/>
    <property type="project" value="TreeGrafter"/>
</dbReference>
<evidence type="ECO:0000313" key="2">
    <source>
        <dbReference type="Proteomes" id="UP000267029"/>
    </source>
</evidence>
<dbReference type="OrthoDB" id="428850at2759"/>
<dbReference type="GO" id="GO:0032053">
    <property type="term" value="P:ciliary basal body organization"/>
    <property type="evidence" value="ECO:0007669"/>
    <property type="project" value="TreeGrafter"/>
</dbReference>
<dbReference type="GO" id="GO:0005813">
    <property type="term" value="C:centrosome"/>
    <property type="evidence" value="ECO:0007669"/>
    <property type="project" value="InterPro"/>
</dbReference>
<proteinExistence type="predicted"/>
<dbReference type="GO" id="GO:0007099">
    <property type="term" value="P:centriole replication"/>
    <property type="evidence" value="ECO:0007669"/>
    <property type="project" value="TreeGrafter"/>
</dbReference>
<dbReference type="PANTHER" id="PTHR31691:SF1">
    <property type="entry name" value="ROTATIN"/>
    <property type="match status" value="1"/>
</dbReference>
<protein>
    <submittedName>
        <fullName evidence="3">Armadillo repeat-containing protein 7</fullName>
    </submittedName>
</protein>
<dbReference type="InterPro" id="IPR011989">
    <property type="entry name" value="ARM-like"/>
</dbReference>
<dbReference type="InterPro" id="IPR016024">
    <property type="entry name" value="ARM-type_fold"/>
</dbReference>
<evidence type="ECO:0000313" key="1">
    <source>
        <dbReference type="EMBL" id="VDD76443.1"/>
    </source>
</evidence>
<keyword evidence="2" id="KW-1185">Reference proteome</keyword>
<sequence>MLTGFTTGGQGRKPTLKLGPRVPESTLITRFLCLTASAATANTTTSLVKSLERLLDSCLYWYGRLGSNYRPETDGKVMAKYSRLTTHTSADLANFFRDITMRQVFELLANLAWSAETLNSFCKVKLLAPFANLDAQSLAKTPRGHHLQRLWLRFITNLTFTHEGQSLLLATTGVVDVVVDHVKFCKGENQHLAFTCLQNLCGNPLFKTHLYKKSTGVVGILASALDPKPSDSPELYVQALTAVSNAAYNCSKFRVLLKSEGFVHRLTNLKAYCQETKSLTPLIPSVELLLQAMLQ</sequence>
<dbReference type="GO" id="GO:0036064">
    <property type="term" value="C:ciliary basal body"/>
    <property type="evidence" value="ECO:0007669"/>
    <property type="project" value="InterPro"/>
</dbReference>
<dbReference type="SUPFAM" id="SSF48371">
    <property type="entry name" value="ARM repeat"/>
    <property type="match status" value="1"/>
</dbReference>